<dbReference type="STRING" id="693979.Bache_0882"/>
<gene>
    <name evidence="4" type="ordered locus">Bache_0882</name>
</gene>
<evidence type="ECO:0000259" key="3">
    <source>
        <dbReference type="Pfam" id="PF25989"/>
    </source>
</evidence>
<dbReference type="GO" id="GO:0060003">
    <property type="term" value="P:copper ion export"/>
    <property type="evidence" value="ECO:0007669"/>
    <property type="project" value="TreeGrafter"/>
</dbReference>
<evidence type="ECO:0000313" key="4">
    <source>
        <dbReference type="EMBL" id="ADV42899.1"/>
    </source>
</evidence>
<dbReference type="GO" id="GO:0022857">
    <property type="term" value="F:transmembrane transporter activity"/>
    <property type="evidence" value="ECO:0007669"/>
    <property type="project" value="InterPro"/>
</dbReference>
<dbReference type="PATRIC" id="fig|693979.3.peg.939"/>
<name>E6SPZ4_BACT6</name>
<protein>
    <submittedName>
        <fullName evidence="4">Efflux transporter, RND family, MFP subunit</fullName>
    </submittedName>
</protein>
<dbReference type="Gene3D" id="2.40.420.20">
    <property type="match status" value="1"/>
</dbReference>
<dbReference type="Proteomes" id="UP000008630">
    <property type="component" value="Chromosome"/>
</dbReference>
<keyword evidence="2" id="KW-0813">Transport</keyword>
<dbReference type="Gene3D" id="2.40.50.100">
    <property type="match status" value="1"/>
</dbReference>
<dbReference type="PROSITE" id="PS51257">
    <property type="entry name" value="PROKAR_LIPOPROTEIN"/>
    <property type="match status" value="1"/>
</dbReference>
<evidence type="ECO:0000256" key="1">
    <source>
        <dbReference type="ARBA" id="ARBA00009477"/>
    </source>
</evidence>
<dbReference type="eggNOG" id="COG0845">
    <property type="taxonomic scope" value="Bacteria"/>
</dbReference>
<reference evidence="4 5" key="2">
    <citation type="journal article" date="2011" name="Stand. Genomic Sci.">
        <title>Complete genome sequence of Bacteroides helcogenes type strain (P 36-108).</title>
        <authorList>
            <person name="Pati A."/>
            <person name="Gronow S."/>
            <person name="Zeytun A."/>
            <person name="Lapidus A."/>
            <person name="Nolan M."/>
            <person name="Hammon N."/>
            <person name="Deshpande S."/>
            <person name="Cheng J.F."/>
            <person name="Tapia R."/>
            <person name="Han C."/>
            <person name="Goodwin L."/>
            <person name="Pitluck S."/>
            <person name="Liolios K."/>
            <person name="Pagani I."/>
            <person name="Ivanova N."/>
            <person name="Mavromatis K."/>
            <person name="Chen A."/>
            <person name="Palaniappan K."/>
            <person name="Land M."/>
            <person name="Hauser L."/>
            <person name="Chang Y.J."/>
            <person name="Jeffries C.D."/>
            <person name="Detter J.C."/>
            <person name="Brambilla E."/>
            <person name="Rohde M."/>
            <person name="Goker M."/>
            <person name="Woyke T."/>
            <person name="Bristow J."/>
            <person name="Eisen J.A."/>
            <person name="Markowitz V."/>
            <person name="Hugenholtz P."/>
            <person name="Kyrpides N.C."/>
            <person name="Klenk H.P."/>
            <person name="Lucas S."/>
        </authorList>
    </citation>
    <scope>NUCLEOTIDE SEQUENCE [LARGE SCALE GENOMIC DNA]</scope>
    <source>
        <strain evidence="5">ATCC 35417 / DSM 20613 / JCM 6297 / CCUG 15421 / P 36-108</strain>
    </source>
</reference>
<comment type="similarity">
    <text evidence="1">Belongs to the membrane fusion protein (MFP) (TC 8.A.1) family.</text>
</comment>
<dbReference type="GO" id="GO:0030313">
    <property type="term" value="C:cell envelope"/>
    <property type="evidence" value="ECO:0007669"/>
    <property type="project" value="TreeGrafter"/>
</dbReference>
<dbReference type="PANTHER" id="PTHR30097:SF4">
    <property type="entry name" value="SLR6042 PROTEIN"/>
    <property type="match status" value="1"/>
</dbReference>
<dbReference type="InterPro" id="IPR006143">
    <property type="entry name" value="RND_pump_MFP"/>
</dbReference>
<dbReference type="InterPro" id="IPR058637">
    <property type="entry name" value="YknX-like_C"/>
</dbReference>
<accession>E6SPZ4</accession>
<dbReference type="Pfam" id="PF25989">
    <property type="entry name" value="YknX_C"/>
    <property type="match status" value="1"/>
</dbReference>
<dbReference type="KEGG" id="bhl:Bache_0882"/>
<dbReference type="EMBL" id="CP002352">
    <property type="protein sequence ID" value="ADV42899.1"/>
    <property type="molecule type" value="Genomic_DNA"/>
</dbReference>
<feature type="domain" description="YknX-like C-terminal permuted SH3-like" evidence="3">
    <location>
        <begin position="303"/>
        <end position="366"/>
    </location>
</feature>
<dbReference type="NCBIfam" id="TIGR01730">
    <property type="entry name" value="RND_mfp"/>
    <property type="match status" value="1"/>
</dbReference>
<dbReference type="GO" id="GO:0015679">
    <property type="term" value="P:plasma membrane copper ion transport"/>
    <property type="evidence" value="ECO:0007669"/>
    <property type="project" value="TreeGrafter"/>
</dbReference>
<dbReference type="PANTHER" id="PTHR30097">
    <property type="entry name" value="CATION EFFLUX SYSTEM PROTEIN CUSB"/>
    <property type="match status" value="1"/>
</dbReference>
<keyword evidence="5" id="KW-1185">Reference proteome</keyword>
<organism evidence="4 5">
    <name type="scientific">Bacteroides helcogenes (strain ATCC 35417 / DSM 20613 / JCM 6297 / CCUG 15421 / P 36-108)</name>
    <dbReference type="NCBI Taxonomy" id="693979"/>
    <lineage>
        <taxon>Bacteria</taxon>
        <taxon>Pseudomonadati</taxon>
        <taxon>Bacteroidota</taxon>
        <taxon>Bacteroidia</taxon>
        <taxon>Bacteroidales</taxon>
        <taxon>Bacteroidaceae</taxon>
        <taxon>Bacteroides</taxon>
    </lineage>
</organism>
<dbReference type="OrthoDB" id="9809068at2"/>
<dbReference type="SUPFAM" id="SSF111369">
    <property type="entry name" value="HlyD-like secretion proteins"/>
    <property type="match status" value="1"/>
</dbReference>
<dbReference type="Gene3D" id="1.10.287.470">
    <property type="entry name" value="Helix hairpin bin"/>
    <property type="match status" value="1"/>
</dbReference>
<dbReference type="AlphaFoldDB" id="E6SPZ4"/>
<dbReference type="GO" id="GO:0016020">
    <property type="term" value="C:membrane"/>
    <property type="evidence" value="ECO:0007669"/>
    <property type="project" value="InterPro"/>
</dbReference>
<sequence>MKVSNNIIAILFIATSISLVGCNVSTNEHNDEVKEEKHADEIVFTQKQADEAGMELETVKSGEFMNVIKVSGQIRSPLGDEQTVVATANGIISFSNSSITDGASVGAGQSIVIISAKKLQDGDPTQKARIAYETAEREYRRSEGLVADKIISAKEFEQVRLRYETAKAAYQGQATNITANGVNVSSPISGFIKNRLVKQGDFVSVGDPIVTVTQNRRLQLRAEVPEKSFRYLKNVNSANFKAASDDKTYKLSDLNGKLLSYGKTSDTNSFYLPVTFEFDNVGDFVAGSFAEVYLLAQPKKNVMSVPMSALTEEQGVYYVYVQVKDEKEAFLKKEVVIGQDNGERIEIIKGLTLGDKVVVKGAYQVKLAASSSAVPEGHNH</sequence>
<evidence type="ECO:0000256" key="2">
    <source>
        <dbReference type="ARBA" id="ARBA00022448"/>
    </source>
</evidence>
<dbReference type="HOGENOM" id="CLU_041892_0_0_10"/>
<dbReference type="RefSeq" id="WP_013546512.1">
    <property type="nucleotide sequence ID" value="NC_014933.1"/>
</dbReference>
<evidence type="ECO:0000313" key="5">
    <source>
        <dbReference type="Proteomes" id="UP000008630"/>
    </source>
</evidence>
<reference key="1">
    <citation type="submission" date="2010-11" db="EMBL/GenBank/DDBJ databases">
        <title>The complete genome of Bacteroides helcogenes P 36-108.</title>
        <authorList>
            <consortium name="US DOE Joint Genome Institute (JGI-PGF)"/>
            <person name="Lucas S."/>
            <person name="Copeland A."/>
            <person name="Lapidus A."/>
            <person name="Bruce D."/>
            <person name="Goodwin L."/>
            <person name="Pitluck S."/>
            <person name="Kyrpides N."/>
            <person name="Mavromatis K."/>
            <person name="Ivanova N."/>
            <person name="Zeytun A."/>
            <person name="Brettin T."/>
            <person name="Detter J.C."/>
            <person name="Tapia R."/>
            <person name="Han C."/>
            <person name="Land M."/>
            <person name="Hauser L."/>
            <person name="Markowitz V."/>
            <person name="Cheng J.-F."/>
            <person name="Hugenholtz P."/>
            <person name="Woyke T."/>
            <person name="Wu D."/>
            <person name="Gronow S."/>
            <person name="Wellnitz S."/>
            <person name="Brambilla E."/>
            <person name="Klenk H.-P."/>
            <person name="Eisen J.A."/>
        </authorList>
    </citation>
    <scope>NUCLEOTIDE SEQUENCE</scope>
    <source>
        <strain>P 36-108</strain>
    </source>
</reference>
<proteinExistence type="inferred from homology"/>
<dbReference type="Gene3D" id="2.40.30.170">
    <property type="match status" value="1"/>
</dbReference>
<dbReference type="InterPro" id="IPR051909">
    <property type="entry name" value="MFP_Cation_Efflux"/>
</dbReference>